<name>A0A0G1W3F1_9BACT</name>
<sequence>MDVLRMKDRNEARKHALLAELKDAELALKKAVLYGEYARAMANLLDDAGSLDDATEATIRESAAHHRVARVQEALRDP</sequence>
<evidence type="ECO:0000313" key="2">
    <source>
        <dbReference type="Proteomes" id="UP000034588"/>
    </source>
</evidence>
<dbReference type="EMBL" id="LCQD01000003">
    <property type="protein sequence ID" value="KKW13228.1"/>
    <property type="molecule type" value="Genomic_DNA"/>
</dbReference>
<accession>A0A0G1W3F1</accession>
<evidence type="ECO:0000313" key="1">
    <source>
        <dbReference type="EMBL" id="KKW13228.1"/>
    </source>
</evidence>
<proteinExistence type="predicted"/>
<dbReference type="AlphaFoldDB" id="A0A0G1W3F1"/>
<reference evidence="1 2" key="1">
    <citation type="journal article" date="2015" name="Nature">
        <title>rRNA introns, odd ribosomes, and small enigmatic genomes across a large radiation of phyla.</title>
        <authorList>
            <person name="Brown C.T."/>
            <person name="Hug L.A."/>
            <person name="Thomas B.C."/>
            <person name="Sharon I."/>
            <person name="Castelle C.J."/>
            <person name="Singh A."/>
            <person name="Wilkins M.J."/>
            <person name="Williams K.H."/>
            <person name="Banfield J.F."/>
        </authorList>
    </citation>
    <scope>NUCLEOTIDE SEQUENCE [LARGE SCALE GENOMIC DNA]</scope>
</reference>
<comment type="caution">
    <text evidence="1">The sequence shown here is derived from an EMBL/GenBank/DDBJ whole genome shotgun (WGS) entry which is preliminary data.</text>
</comment>
<dbReference type="Proteomes" id="UP000034588">
    <property type="component" value="Unassembled WGS sequence"/>
</dbReference>
<organism evidence="1 2">
    <name type="scientific">Candidatus Gottesmanbacteria bacterium GW2011_GWB1_49_7</name>
    <dbReference type="NCBI Taxonomy" id="1618448"/>
    <lineage>
        <taxon>Bacteria</taxon>
        <taxon>Candidatus Gottesmaniibacteriota</taxon>
    </lineage>
</organism>
<gene>
    <name evidence="1" type="ORF">UY48_C0003G0050</name>
</gene>
<protein>
    <submittedName>
        <fullName evidence="1">Uncharacterized protein</fullName>
    </submittedName>
</protein>